<organism evidence="13">
    <name type="scientific">Blautia hansenii</name>
    <name type="common">Ruminococcus hansenii</name>
    <dbReference type="NCBI Taxonomy" id="1322"/>
    <lineage>
        <taxon>Bacteria</taxon>
        <taxon>Bacillati</taxon>
        <taxon>Bacillota</taxon>
        <taxon>Clostridia</taxon>
        <taxon>Lachnospirales</taxon>
        <taxon>Lachnospiraceae</taxon>
        <taxon>Blautia</taxon>
    </lineage>
</organism>
<dbReference type="PANTHER" id="PTHR42713">
    <property type="entry name" value="HISTIDINE KINASE-RELATED"/>
    <property type="match status" value="1"/>
</dbReference>
<name>A0A6N2TGY7_BLAHA</name>
<dbReference type="SMART" id="SM00342">
    <property type="entry name" value="HTH_ARAC"/>
    <property type="match status" value="1"/>
</dbReference>
<feature type="domain" description="HTH araC/xylS-type" evidence="11">
    <location>
        <begin position="431"/>
        <end position="530"/>
    </location>
</feature>
<feature type="modified residue" description="4-aspartylphosphate" evidence="10">
    <location>
        <position position="57"/>
    </location>
</feature>
<keyword evidence="3" id="KW-0963">Cytoplasm</keyword>
<comment type="function">
    <text evidence="9">May play the central regulatory role in sporulation. It may be an element of the effector pathway responsible for the activation of sporulation genes in response to nutritional stress. Spo0A may act in concert with spo0H (a sigma factor) to control the expression of some genes that are critical to the sporulation process.</text>
</comment>
<evidence type="ECO:0000256" key="10">
    <source>
        <dbReference type="PROSITE-ProRule" id="PRU00169"/>
    </source>
</evidence>
<protein>
    <recommendedName>
        <fullName evidence="2">Stage 0 sporulation protein A homolog</fullName>
    </recommendedName>
</protein>
<evidence type="ECO:0000256" key="2">
    <source>
        <dbReference type="ARBA" id="ARBA00018672"/>
    </source>
</evidence>
<evidence type="ECO:0000256" key="1">
    <source>
        <dbReference type="ARBA" id="ARBA00004496"/>
    </source>
</evidence>
<evidence type="ECO:0000256" key="7">
    <source>
        <dbReference type="ARBA" id="ARBA00023125"/>
    </source>
</evidence>
<keyword evidence="4 10" id="KW-0597">Phosphoprotein</keyword>
<evidence type="ECO:0000256" key="4">
    <source>
        <dbReference type="ARBA" id="ARBA00022553"/>
    </source>
</evidence>
<dbReference type="Gene3D" id="3.40.50.2300">
    <property type="match status" value="1"/>
</dbReference>
<dbReference type="SMART" id="SM00448">
    <property type="entry name" value="REC"/>
    <property type="match status" value="1"/>
</dbReference>
<dbReference type="GO" id="GO:0043565">
    <property type="term" value="F:sequence-specific DNA binding"/>
    <property type="evidence" value="ECO:0007669"/>
    <property type="project" value="InterPro"/>
</dbReference>
<sequence length="536" mass="61651">MDTYTVLLVDDEEDVIQVIMKKINWEGLGFSVIGYANNGVKALEMVEEFQPDVVMTDINMPYMDGMELAGHIKADYPGTKLLLFTGFDEFEYAKEAVHLEVEEYILKPVNSIELTNVFTQLKIKLDQEISEKRNAEILKKYYLESLPLLQANFYTTLIEGHIHEEELEKYLSDYQISLSGPFFCCLVIHTSSSQVPKDINPLLLSASVEKQAKEYLGEKWRAKCFSYLGKTVLLAQLEKENEISELTDECDRFCRYVHRIIGANVTVGIGQVCNHILDLSKSYSSARDAISYRVLYGTSRAINIQEVAPSEKNNPGSSHETELSHLFKMIRLKEEPEIIEAVHAYLHSISFKEKSLQQHHLDVMELLSEFCRFAANNDIVLDELSKDMGELYGKISDMEQDMLEQWIVNISVALHEKLLSERNTSRKSFVEKAKDYVHNNYVNEELSLDSICEALGVSNSYFSTVFKKETGKSFIGYLTDYRMDRASRLLLETNEKSYIIGKKVGYTDPNYFSYVFKRRFGVSPSKYRTEYKESEK</sequence>
<dbReference type="GO" id="GO:0003700">
    <property type="term" value="F:DNA-binding transcription factor activity"/>
    <property type="evidence" value="ECO:0007669"/>
    <property type="project" value="InterPro"/>
</dbReference>
<dbReference type="GO" id="GO:0005737">
    <property type="term" value="C:cytoplasm"/>
    <property type="evidence" value="ECO:0007669"/>
    <property type="project" value="UniProtKB-SubCell"/>
</dbReference>
<dbReference type="InterPro" id="IPR018060">
    <property type="entry name" value="HTH_AraC"/>
</dbReference>
<evidence type="ECO:0000256" key="3">
    <source>
        <dbReference type="ARBA" id="ARBA00022490"/>
    </source>
</evidence>
<keyword evidence="8" id="KW-0804">Transcription</keyword>
<dbReference type="InterPro" id="IPR051552">
    <property type="entry name" value="HptR"/>
</dbReference>
<reference evidence="13" key="1">
    <citation type="submission" date="2019-11" db="EMBL/GenBank/DDBJ databases">
        <authorList>
            <person name="Feng L."/>
        </authorList>
    </citation>
    <scope>NUCLEOTIDE SEQUENCE</scope>
    <source>
        <strain evidence="13">BhanseniiLFYP23</strain>
    </source>
</reference>
<dbReference type="InterPro" id="IPR011006">
    <property type="entry name" value="CheY-like_superfamily"/>
</dbReference>
<gene>
    <name evidence="13" type="primary">yesS</name>
    <name evidence="13" type="ORF">BHLFYP23_02604</name>
</gene>
<dbReference type="CDD" id="cd17536">
    <property type="entry name" value="REC_YesN-like"/>
    <property type="match status" value="1"/>
</dbReference>
<dbReference type="SUPFAM" id="SSF46689">
    <property type="entry name" value="Homeodomain-like"/>
    <property type="match status" value="2"/>
</dbReference>
<dbReference type="Gene3D" id="1.10.10.60">
    <property type="entry name" value="Homeodomain-like"/>
    <property type="match status" value="2"/>
</dbReference>
<dbReference type="Pfam" id="PF00072">
    <property type="entry name" value="Response_reg"/>
    <property type="match status" value="1"/>
</dbReference>
<feature type="domain" description="Response regulatory" evidence="12">
    <location>
        <begin position="5"/>
        <end position="122"/>
    </location>
</feature>
<evidence type="ECO:0000256" key="9">
    <source>
        <dbReference type="ARBA" id="ARBA00024867"/>
    </source>
</evidence>
<dbReference type="AlphaFoldDB" id="A0A6N2TGY7"/>
<dbReference type="PANTHER" id="PTHR42713:SF3">
    <property type="entry name" value="TRANSCRIPTIONAL REGULATORY PROTEIN HPTR"/>
    <property type="match status" value="1"/>
</dbReference>
<evidence type="ECO:0000313" key="13">
    <source>
        <dbReference type="EMBL" id="VYT04990.1"/>
    </source>
</evidence>
<comment type="subcellular location">
    <subcellularLocation>
        <location evidence="1">Cytoplasm</location>
    </subcellularLocation>
</comment>
<dbReference type="PROSITE" id="PS50110">
    <property type="entry name" value="RESPONSE_REGULATORY"/>
    <property type="match status" value="1"/>
</dbReference>
<evidence type="ECO:0000256" key="8">
    <source>
        <dbReference type="ARBA" id="ARBA00023163"/>
    </source>
</evidence>
<dbReference type="InterPro" id="IPR001789">
    <property type="entry name" value="Sig_transdc_resp-reg_receiver"/>
</dbReference>
<evidence type="ECO:0000256" key="6">
    <source>
        <dbReference type="ARBA" id="ARBA00023015"/>
    </source>
</evidence>
<dbReference type="EMBL" id="CACRSY010000010">
    <property type="protein sequence ID" value="VYT04990.1"/>
    <property type="molecule type" value="Genomic_DNA"/>
</dbReference>
<dbReference type="RefSeq" id="WP_003019426.1">
    <property type="nucleotide sequence ID" value="NZ_CACRSY010000010.1"/>
</dbReference>
<evidence type="ECO:0000256" key="5">
    <source>
        <dbReference type="ARBA" id="ARBA00023012"/>
    </source>
</evidence>
<keyword evidence="6" id="KW-0805">Transcription regulation</keyword>
<dbReference type="GO" id="GO:0000160">
    <property type="term" value="P:phosphorelay signal transduction system"/>
    <property type="evidence" value="ECO:0007669"/>
    <property type="project" value="UniProtKB-KW"/>
</dbReference>
<dbReference type="InterPro" id="IPR009057">
    <property type="entry name" value="Homeodomain-like_sf"/>
</dbReference>
<evidence type="ECO:0000259" key="12">
    <source>
        <dbReference type="PROSITE" id="PS50110"/>
    </source>
</evidence>
<accession>A0A6N2TGY7</accession>
<proteinExistence type="predicted"/>
<dbReference type="Pfam" id="PF12833">
    <property type="entry name" value="HTH_18"/>
    <property type="match status" value="1"/>
</dbReference>
<dbReference type="SUPFAM" id="SSF52172">
    <property type="entry name" value="CheY-like"/>
    <property type="match status" value="1"/>
</dbReference>
<dbReference type="Pfam" id="PF17853">
    <property type="entry name" value="GGDEF_2"/>
    <property type="match status" value="1"/>
</dbReference>
<evidence type="ECO:0000259" key="11">
    <source>
        <dbReference type="PROSITE" id="PS01124"/>
    </source>
</evidence>
<dbReference type="PROSITE" id="PS01124">
    <property type="entry name" value="HTH_ARAC_FAMILY_2"/>
    <property type="match status" value="1"/>
</dbReference>
<dbReference type="InterPro" id="IPR041522">
    <property type="entry name" value="CdaR_GGDEF"/>
</dbReference>
<keyword evidence="7" id="KW-0238">DNA-binding</keyword>
<keyword evidence="5" id="KW-0902">Two-component regulatory system</keyword>